<dbReference type="AlphaFoldDB" id="A0A0L0S317"/>
<feature type="transmembrane region" description="Helical" evidence="2">
    <location>
        <begin position="104"/>
        <end position="128"/>
    </location>
</feature>
<proteinExistence type="predicted"/>
<reference evidence="3 4" key="1">
    <citation type="submission" date="2009-11" db="EMBL/GenBank/DDBJ databases">
        <title>Annotation of Allomyces macrogynus ATCC 38327.</title>
        <authorList>
            <consortium name="The Broad Institute Genome Sequencing Platform"/>
            <person name="Russ C."/>
            <person name="Cuomo C."/>
            <person name="Burger G."/>
            <person name="Gray M.W."/>
            <person name="Holland P.W.H."/>
            <person name="King N."/>
            <person name="Lang F.B.F."/>
            <person name="Roger A.J."/>
            <person name="Ruiz-Trillo I."/>
            <person name="Young S.K."/>
            <person name="Zeng Q."/>
            <person name="Gargeya S."/>
            <person name="Fitzgerald M."/>
            <person name="Haas B."/>
            <person name="Abouelleil A."/>
            <person name="Alvarado L."/>
            <person name="Arachchi H.M."/>
            <person name="Berlin A."/>
            <person name="Chapman S.B."/>
            <person name="Gearin G."/>
            <person name="Goldberg J."/>
            <person name="Griggs A."/>
            <person name="Gujja S."/>
            <person name="Hansen M."/>
            <person name="Heiman D."/>
            <person name="Howarth C."/>
            <person name="Larimer J."/>
            <person name="Lui A."/>
            <person name="MacDonald P.J.P."/>
            <person name="McCowen C."/>
            <person name="Montmayeur A."/>
            <person name="Murphy C."/>
            <person name="Neiman D."/>
            <person name="Pearson M."/>
            <person name="Priest M."/>
            <person name="Roberts A."/>
            <person name="Saif S."/>
            <person name="Shea T."/>
            <person name="Sisk P."/>
            <person name="Stolte C."/>
            <person name="Sykes S."/>
            <person name="Wortman J."/>
            <person name="Nusbaum C."/>
            <person name="Birren B."/>
        </authorList>
    </citation>
    <scope>NUCLEOTIDE SEQUENCE [LARGE SCALE GENOMIC DNA]</scope>
    <source>
        <strain evidence="3 4">ATCC 38327</strain>
    </source>
</reference>
<dbReference type="OrthoDB" id="5555855at2759"/>
<keyword evidence="4" id="KW-1185">Reference proteome</keyword>
<keyword evidence="2" id="KW-1133">Transmembrane helix</keyword>
<sequence length="305" mass="32612">MTMESRRHTAIMAERRLSHNASKSPLDKEPKRSPLDHVVDDVLGANRRVEYWMSSRFPPFPTLVAWSILSAMYSIGASVGLTQFDPAVAANMALYTTTATPYYCSAWVTITHAVLSLLAGLTLAFVHFHPRWASIPECTARVRLIACCTMTLAATICLFSTSVYLVTTDNHRMALTRQQSATLAATLSTLSLHETLLSIFWFLTCIHLHLCVTCVVVLLRAMVLAHPPSPVAKYAVLPTTSPAPEVLASAAVGATSPTTRRGSESVQMASHDTNLAGTPGEYGASSAGVGPWAGASAAGVPDDGI</sequence>
<feature type="transmembrane region" description="Helical" evidence="2">
    <location>
        <begin position="63"/>
        <end position="84"/>
    </location>
</feature>
<name>A0A0L0S317_ALLM3</name>
<evidence type="ECO:0000313" key="3">
    <source>
        <dbReference type="EMBL" id="KNE56928.1"/>
    </source>
</evidence>
<feature type="compositionally biased region" description="Polar residues" evidence="1">
    <location>
        <begin position="255"/>
        <end position="274"/>
    </location>
</feature>
<feature type="region of interest" description="Disordered" evidence="1">
    <location>
        <begin position="252"/>
        <end position="274"/>
    </location>
</feature>
<evidence type="ECO:0000313" key="4">
    <source>
        <dbReference type="Proteomes" id="UP000054350"/>
    </source>
</evidence>
<evidence type="ECO:0000256" key="2">
    <source>
        <dbReference type="SAM" id="Phobius"/>
    </source>
</evidence>
<protein>
    <recommendedName>
        <fullName evidence="5">Transmembrane protein</fullName>
    </recommendedName>
</protein>
<gene>
    <name evidence="3" type="ORF">AMAG_02695</name>
</gene>
<feature type="transmembrane region" description="Helical" evidence="2">
    <location>
        <begin position="140"/>
        <end position="166"/>
    </location>
</feature>
<dbReference type="VEuPathDB" id="FungiDB:AMAG_02695"/>
<dbReference type="EMBL" id="GG745331">
    <property type="protein sequence ID" value="KNE56928.1"/>
    <property type="molecule type" value="Genomic_DNA"/>
</dbReference>
<accession>A0A0L0S317</accession>
<keyword evidence="2" id="KW-0472">Membrane</keyword>
<keyword evidence="2" id="KW-0812">Transmembrane</keyword>
<dbReference type="Proteomes" id="UP000054350">
    <property type="component" value="Unassembled WGS sequence"/>
</dbReference>
<evidence type="ECO:0000256" key="1">
    <source>
        <dbReference type="SAM" id="MobiDB-lite"/>
    </source>
</evidence>
<organism evidence="3 4">
    <name type="scientific">Allomyces macrogynus (strain ATCC 38327)</name>
    <name type="common">Allomyces javanicus var. macrogynus</name>
    <dbReference type="NCBI Taxonomy" id="578462"/>
    <lineage>
        <taxon>Eukaryota</taxon>
        <taxon>Fungi</taxon>
        <taxon>Fungi incertae sedis</taxon>
        <taxon>Blastocladiomycota</taxon>
        <taxon>Blastocladiomycetes</taxon>
        <taxon>Blastocladiales</taxon>
        <taxon>Blastocladiaceae</taxon>
        <taxon>Allomyces</taxon>
    </lineage>
</organism>
<evidence type="ECO:0008006" key="5">
    <source>
        <dbReference type="Google" id="ProtNLM"/>
    </source>
</evidence>
<reference evidence="4" key="2">
    <citation type="submission" date="2009-11" db="EMBL/GenBank/DDBJ databases">
        <title>The Genome Sequence of Allomyces macrogynus strain ATCC 38327.</title>
        <authorList>
            <consortium name="The Broad Institute Genome Sequencing Platform"/>
            <person name="Russ C."/>
            <person name="Cuomo C."/>
            <person name="Shea T."/>
            <person name="Young S.K."/>
            <person name="Zeng Q."/>
            <person name="Koehrsen M."/>
            <person name="Haas B."/>
            <person name="Borodovsky M."/>
            <person name="Guigo R."/>
            <person name="Alvarado L."/>
            <person name="Berlin A."/>
            <person name="Borenstein D."/>
            <person name="Chen Z."/>
            <person name="Engels R."/>
            <person name="Freedman E."/>
            <person name="Gellesch M."/>
            <person name="Goldberg J."/>
            <person name="Griggs A."/>
            <person name="Gujja S."/>
            <person name="Heiman D."/>
            <person name="Hepburn T."/>
            <person name="Howarth C."/>
            <person name="Jen D."/>
            <person name="Larson L."/>
            <person name="Lewis B."/>
            <person name="Mehta T."/>
            <person name="Park D."/>
            <person name="Pearson M."/>
            <person name="Roberts A."/>
            <person name="Saif S."/>
            <person name="Shenoy N."/>
            <person name="Sisk P."/>
            <person name="Stolte C."/>
            <person name="Sykes S."/>
            <person name="Walk T."/>
            <person name="White J."/>
            <person name="Yandava C."/>
            <person name="Burger G."/>
            <person name="Gray M.W."/>
            <person name="Holland P.W.H."/>
            <person name="King N."/>
            <person name="Lang F.B.F."/>
            <person name="Roger A.J."/>
            <person name="Ruiz-Trillo I."/>
            <person name="Lander E."/>
            <person name="Nusbaum C."/>
        </authorList>
    </citation>
    <scope>NUCLEOTIDE SEQUENCE [LARGE SCALE GENOMIC DNA]</scope>
    <source>
        <strain evidence="4">ATCC 38327</strain>
    </source>
</reference>
<feature type="transmembrane region" description="Helical" evidence="2">
    <location>
        <begin position="199"/>
        <end position="219"/>
    </location>
</feature>